<gene>
    <name evidence="2" type="ORF">N7476_009023</name>
</gene>
<comment type="caution">
    <text evidence="2">The sequence shown here is derived from an EMBL/GenBank/DDBJ whole genome shotgun (WGS) entry which is preliminary data.</text>
</comment>
<sequence>MTVHFNQLTKEPYLRLPAPQSNIIITPHRSDNIDEDAKSLSNILNDPKVYPWLERTPYPYLHEHGVEWIEAHCKENKKGLSTLRKNLEQDEIINTKNAVGREFIDDCPFTCIREVLADDPDTGAPLKDRLIGDMKLARYTFYEHLNDSEQRSKAQLKNNELPAGDENIIWTLGDFLAPSHHGKGIMSLAVRTLIHDWGIPHLNVHHIKCYAFVGNEGSLRVFEKNNFERGHTLEDWVPVPESRGGGKKSIVLVTWRGV</sequence>
<dbReference type="SUPFAM" id="SSF55729">
    <property type="entry name" value="Acyl-CoA N-acyltransferases (Nat)"/>
    <property type="match status" value="1"/>
</dbReference>
<dbReference type="InterPro" id="IPR000182">
    <property type="entry name" value="GNAT_dom"/>
</dbReference>
<dbReference type="EMBL" id="JAPZBO010000008">
    <property type="protein sequence ID" value="KAJ5308367.1"/>
    <property type="molecule type" value="Genomic_DNA"/>
</dbReference>
<evidence type="ECO:0000313" key="3">
    <source>
        <dbReference type="Proteomes" id="UP001147746"/>
    </source>
</evidence>
<evidence type="ECO:0000259" key="1">
    <source>
        <dbReference type="Pfam" id="PF13302"/>
    </source>
</evidence>
<name>A0A9W9PSP5_9EURO</name>
<dbReference type="AlphaFoldDB" id="A0A9W9PSP5"/>
<evidence type="ECO:0000313" key="2">
    <source>
        <dbReference type="EMBL" id="KAJ5308367.1"/>
    </source>
</evidence>
<feature type="domain" description="N-acetyltransferase" evidence="1">
    <location>
        <begin position="165"/>
        <end position="227"/>
    </location>
</feature>
<dbReference type="Proteomes" id="UP001147746">
    <property type="component" value="Unassembled WGS sequence"/>
</dbReference>
<dbReference type="Pfam" id="PF13302">
    <property type="entry name" value="Acetyltransf_3"/>
    <property type="match status" value="1"/>
</dbReference>
<dbReference type="Gene3D" id="3.40.630.30">
    <property type="match status" value="1"/>
</dbReference>
<keyword evidence="3" id="KW-1185">Reference proteome</keyword>
<reference evidence="2" key="2">
    <citation type="journal article" date="2023" name="IMA Fungus">
        <title>Comparative genomic study of the Penicillium genus elucidates a diverse pangenome and 15 lateral gene transfer events.</title>
        <authorList>
            <person name="Petersen C."/>
            <person name="Sorensen T."/>
            <person name="Nielsen M.R."/>
            <person name="Sondergaard T.E."/>
            <person name="Sorensen J.L."/>
            <person name="Fitzpatrick D.A."/>
            <person name="Frisvad J.C."/>
            <person name="Nielsen K.L."/>
        </authorList>
    </citation>
    <scope>NUCLEOTIDE SEQUENCE</scope>
    <source>
        <strain evidence="2">IBT 21472</strain>
    </source>
</reference>
<dbReference type="GO" id="GO:0016747">
    <property type="term" value="F:acyltransferase activity, transferring groups other than amino-acyl groups"/>
    <property type="evidence" value="ECO:0007669"/>
    <property type="project" value="InterPro"/>
</dbReference>
<protein>
    <submittedName>
        <fullName evidence="2">Acetyltransferase GNAT family</fullName>
    </submittedName>
</protein>
<accession>A0A9W9PSP5</accession>
<dbReference type="PANTHER" id="PTHR43328">
    <property type="entry name" value="ACETYLTRANSFERASE-RELATED"/>
    <property type="match status" value="1"/>
</dbReference>
<proteinExistence type="predicted"/>
<reference evidence="2" key="1">
    <citation type="submission" date="2022-12" db="EMBL/GenBank/DDBJ databases">
        <authorList>
            <person name="Petersen C."/>
        </authorList>
    </citation>
    <scope>NUCLEOTIDE SEQUENCE</scope>
    <source>
        <strain evidence="2">IBT 21472</strain>
    </source>
</reference>
<dbReference type="InterPro" id="IPR016181">
    <property type="entry name" value="Acyl_CoA_acyltransferase"/>
</dbReference>
<organism evidence="2 3">
    <name type="scientific">Penicillium atrosanguineum</name>
    <dbReference type="NCBI Taxonomy" id="1132637"/>
    <lineage>
        <taxon>Eukaryota</taxon>
        <taxon>Fungi</taxon>
        <taxon>Dikarya</taxon>
        <taxon>Ascomycota</taxon>
        <taxon>Pezizomycotina</taxon>
        <taxon>Eurotiomycetes</taxon>
        <taxon>Eurotiomycetidae</taxon>
        <taxon>Eurotiales</taxon>
        <taxon>Aspergillaceae</taxon>
        <taxon>Penicillium</taxon>
    </lineage>
</organism>
<dbReference type="PANTHER" id="PTHR43328:SF1">
    <property type="entry name" value="N-ACETYLTRANSFERASE DOMAIN-CONTAINING PROTEIN"/>
    <property type="match status" value="1"/>
</dbReference>